<dbReference type="RefSeq" id="WP_147091270.1">
    <property type="nucleotide sequence ID" value="NZ_BAABJD010000002.1"/>
</dbReference>
<name>A0A5B8S6L4_9SPHN</name>
<feature type="transmembrane region" description="Helical" evidence="1">
    <location>
        <begin position="70"/>
        <end position="89"/>
    </location>
</feature>
<dbReference type="InterPro" id="IPR018687">
    <property type="entry name" value="DUF2177_membr"/>
</dbReference>
<reference evidence="2 3" key="1">
    <citation type="journal article" date="2013" name="J. Microbiol. Biotechnol.">
        <title>Novosphingobium ginsenosidimutans sp. nov., with the ability to convert ginsenoside.</title>
        <authorList>
            <person name="Kim J.K."/>
            <person name="He D."/>
            <person name="Liu Q.M."/>
            <person name="Park H.Y."/>
            <person name="Jung M.S."/>
            <person name="Yoon M.H."/>
            <person name="Kim S.C."/>
            <person name="Im W.T."/>
        </authorList>
    </citation>
    <scope>NUCLEOTIDE SEQUENCE [LARGE SCALE GENOMIC DNA]</scope>
    <source>
        <strain evidence="2 3">FW-6</strain>
    </source>
</reference>
<feature type="transmembrane region" description="Helical" evidence="1">
    <location>
        <begin position="7"/>
        <end position="24"/>
    </location>
</feature>
<keyword evidence="1" id="KW-1133">Transmembrane helix</keyword>
<keyword evidence="3" id="KW-1185">Reference proteome</keyword>
<gene>
    <name evidence="2" type="ORF">FRF71_14185</name>
</gene>
<dbReference type="AlphaFoldDB" id="A0A5B8S6L4"/>
<keyword evidence="1" id="KW-0812">Transmembrane</keyword>
<keyword evidence="1" id="KW-0472">Membrane</keyword>
<dbReference type="KEGG" id="ngf:FRF71_14185"/>
<dbReference type="Pfam" id="PF09945">
    <property type="entry name" value="DUF2177"/>
    <property type="match status" value="1"/>
</dbReference>
<feature type="transmembrane region" description="Helical" evidence="1">
    <location>
        <begin position="44"/>
        <end position="63"/>
    </location>
</feature>
<dbReference type="Proteomes" id="UP000321172">
    <property type="component" value="Chromosome"/>
</dbReference>
<protein>
    <submittedName>
        <fullName evidence="2">DUF2177 family protein</fullName>
    </submittedName>
</protein>
<proteinExistence type="predicted"/>
<accession>A0A5B8S6L4</accession>
<evidence type="ECO:0000313" key="3">
    <source>
        <dbReference type="Proteomes" id="UP000321172"/>
    </source>
</evidence>
<evidence type="ECO:0000313" key="2">
    <source>
        <dbReference type="EMBL" id="QEA17191.1"/>
    </source>
</evidence>
<dbReference type="OrthoDB" id="166547at2"/>
<feature type="transmembrane region" description="Helical" evidence="1">
    <location>
        <begin position="109"/>
        <end position="127"/>
    </location>
</feature>
<organism evidence="2 3">
    <name type="scientific">Novosphingobium ginsenosidimutans</name>
    <dbReference type="NCBI Taxonomy" id="1176536"/>
    <lineage>
        <taxon>Bacteria</taxon>
        <taxon>Pseudomonadati</taxon>
        <taxon>Pseudomonadota</taxon>
        <taxon>Alphaproteobacteria</taxon>
        <taxon>Sphingomonadales</taxon>
        <taxon>Sphingomonadaceae</taxon>
        <taxon>Novosphingobium</taxon>
    </lineage>
</organism>
<dbReference type="EMBL" id="CP042345">
    <property type="protein sequence ID" value="QEA17191.1"/>
    <property type="molecule type" value="Genomic_DNA"/>
</dbReference>
<evidence type="ECO:0000256" key="1">
    <source>
        <dbReference type="SAM" id="Phobius"/>
    </source>
</evidence>
<sequence>MQWITAYVTAAVAFGVLDALWLRWAAPNLYRPLIGEMLADSFRMVPALVFYALYIAGMVWFAVRPGLSQGVPYGVLNGALLGALCYATYDLTNQATLKVWSTQMTLIDIAWGASATALASGLAVFAVQKLTSQ</sequence>